<dbReference type="AlphaFoldDB" id="A0A7W7QVI4"/>
<proteinExistence type="predicted"/>
<evidence type="ECO:0000259" key="4">
    <source>
        <dbReference type="PROSITE" id="PS51118"/>
    </source>
</evidence>
<dbReference type="Pfam" id="PF01638">
    <property type="entry name" value="HxlR"/>
    <property type="match status" value="1"/>
</dbReference>
<keyword evidence="2 5" id="KW-0238">DNA-binding</keyword>
<dbReference type="PANTHER" id="PTHR33204">
    <property type="entry name" value="TRANSCRIPTIONAL REGULATOR, MARR FAMILY"/>
    <property type="match status" value="1"/>
</dbReference>
<dbReference type="InterPro" id="IPR036388">
    <property type="entry name" value="WH-like_DNA-bd_sf"/>
</dbReference>
<evidence type="ECO:0000313" key="6">
    <source>
        <dbReference type="Proteomes" id="UP000552644"/>
    </source>
</evidence>
<keyword evidence="3" id="KW-0804">Transcription</keyword>
<dbReference type="Proteomes" id="UP000552644">
    <property type="component" value="Unassembled WGS sequence"/>
</dbReference>
<name>A0A7W7QVI4_9ACTN</name>
<protein>
    <submittedName>
        <fullName evidence="5">DNA-binding HxlR family transcriptional regulator</fullName>
    </submittedName>
</protein>
<dbReference type="PROSITE" id="PS51118">
    <property type="entry name" value="HTH_HXLR"/>
    <property type="match status" value="1"/>
</dbReference>
<keyword evidence="1" id="KW-0805">Transcription regulation</keyword>
<evidence type="ECO:0000256" key="2">
    <source>
        <dbReference type="ARBA" id="ARBA00023125"/>
    </source>
</evidence>
<reference evidence="5 6" key="1">
    <citation type="submission" date="2020-08" db="EMBL/GenBank/DDBJ databases">
        <title>Genomic Encyclopedia of Type Strains, Phase III (KMG-III): the genomes of soil and plant-associated and newly described type strains.</title>
        <authorList>
            <person name="Whitman W."/>
        </authorList>
    </citation>
    <scope>NUCLEOTIDE SEQUENCE [LARGE SCALE GENOMIC DNA]</scope>
    <source>
        <strain evidence="5 6">CECT 8840</strain>
    </source>
</reference>
<dbReference type="PANTHER" id="PTHR33204:SF18">
    <property type="entry name" value="TRANSCRIPTIONAL REGULATORY PROTEIN"/>
    <property type="match status" value="1"/>
</dbReference>
<dbReference type="Gene3D" id="1.10.10.10">
    <property type="entry name" value="Winged helix-like DNA-binding domain superfamily/Winged helix DNA-binding domain"/>
    <property type="match status" value="1"/>
</dbReference>
<sequence length="175" mass="19045">MTQVLPWGGGAVMLGRTYDTQVCSAARALEVVGERWSLLIVRDVLFAGASRFADFQRLGIATNILAKRLDSLVDAGVLERRSSKEQPDRSSYAVTQKGLDLAPVIIALTQWGDRWAAPDGPPILYRHTGCDGTIADQTTCQTCGQITDLTQIHVIHGPGFPEALKKSRPNTADQR</sequence>
<comment type="caution">
    <text evidence="5">The sequence shown here is derived from an EMBL/GenBank/DDBJ whole genome shotgun (WGS) entry which is preliminary data.</text>
</comment>
<dbReference type="SUPFAM" id="SSF46785">
    <property type="entry name" value="Winged helix' DNA-binding domain"/>
    <property type="match status" value="1"/>
</dbReference>
<accession>A0A7W7QVI4</accession>
<dbReference type="GO" id="GO:0003677">
    <property type="term" value="F:DNA binding"/>
    <property type="evidence" value="ECO:0007669"/>
    <property type="project" value="UniProtKB-KW"/>
</dbReference>
<evidence type="ECO:0000256" key="1">
    <source>
        <dbReference type="ARBA" id="ARBA00023015"/>
    </source>
</evidence>
<dbReference type="InterPro" id="IPR036390">
    <property type="entry name" value="WH_DNA-bd_sf"/>
</dbReference>
<feature type="domain" description="HTH hxlR-type" evidence="4">
    <location>
        <begin position="23"/>
        <end position="120"/>
    </location>
</feature>
<keyword evidence="6" id="KW-1185">Reference proteome</keyword>
<dbReference type="EMBL" id="JACHJP010000014">
    <property type="protein sequence ID" value="MBB4920545.1"/>
    <property type="molecule type" value="Genomic_DNA"/>
</dbReference>
<gene>
    <name evidence="5" type="ORF">FHS44_007696</name>
</gene>
<evidence type="ECO:0000256" key="3">
    <source>
        <dbReference type="ARBA" id="ARBA00023163"/>
    </source>
</evidence>
<organism evidence="5 6">
    <name type="scientific">Streptosporangium saharense</name>
    <dbReference type="NCBI Taxonomy" id="1706840"/>
    <lineage>
        <taxon>Bacteria</taxon>
        <taxon>Bacillati</taxon>
        <taxon>Actinomycetota</taxon>
        <taxon>Actinomycetes</taxon>
        <taxon>Streptosporangiales</taxon>
        <taxon>Streptosporangiaceae</taxon>
        <taxon>Streptosporangium</taxon>
    </lineage>
</organism>
<dbReference type="RefSeq" id="WP_221461790.1">
    <property type="nucleotide sequence ID" value="NZ_JACHJP010000014.1"/>
</dbReference>
<dbReference type="InterPro" id="IPR002577">
    <property type="entry name" value="HTH_HxlR"/>
</dbReference>
<evidence type="ECO:0000313" key="5">
    <source>
        <dbReference type="EMBL" id="MBB4920545.1"/>
    </source>
</evidence>